<dbReference type="Proteomes" id="UP001211907">
    <property type="component" value="Unassembled WGS sequence"/>
</dbReference>
<feature type="non-terminal residue" evidence="1">
    <location>
        <position position="1"/>
    </location>
</feature>
<reference evidence="1" key="1">
    <citation type="submission" date="2020-05" db="EMBL/GenBank/DDBJ databases">
        <title>Phylogenomic resolution of chytrid fungi.</title>
        <authorList>
            <person name="Stajich J.E."/>
            <person name="Amses K."/>
            <person name="Simmons R."/>
            <person name="Seto K."/>
            <person name="Myers J."/>
            <person name="Bonds A."/>
            <person name="Quandt C.A."/>
            <person name="Barry K."/>
            <person name="Liu P."/>
            <person name="Grigoriev I."/>
            <person name="Longcore J.E."/>
            <person name="James T.Y."/>
        </authorList>
    </citation>
    <scope>NUCLEOTIDE SEQUENCE</scope>
    <source>
        <strain evidence="1">JEL0513</strain>
    </source>
</reference>
<dbReference type="AlphaFoldDB" id="A0AAD5SVK6"/>
<evidence type="ECO:0000313" key="2">
    <source>
        <dbReference type="Proteomes" id="UP001211907"/>
    </source>
</evidence>
<gene>
    <name evidence="1" type="ORF">HK100_006946</name>
</gene>
<dbReference type="SUPFAM" id="SSF52200">
    <property type="entry name" value="Toll/Interleukin receptor TIR domain"/>
    <property type="match status" value="1"/>
</dbReference>
<proteinExistence type="predicted"/>
<organism evidence="1 2">
    <name type="scientific">Physocladia obscura</name>
    <dbReference type="NCBI Taxonomy" id="109957"/>
    <lineage>
        <taxon>Eukaryota</taxon>
        <taxon>Fungi</taxon>
        <taxon>Fungi incertae sedis</taxon>
        <taxon>Chytridiomycota</taxon>
        <taxon>Chytridiomycota incertae sedis</taxon>
        <taxon>Chytridiomycetes</taxon>
        <taxon>Chytridiales</taxon>
        <taxon>Chytriomycetaceae</taxon>
        <taxon>Physocladia</taxon>
    </lineage>
</organism>
<keyword evidence="2" id="KW-1185">Reference proteome</keyword>
<dbReference type="InterPro" id="IPR035897">
    <property type="entry name" value="Toll_tir_struct_dom_sf"/>
</dbReference>
<protein>
    <submittedName>
        <fullName evidence="1">Uncharacterized protein</fullName>
    </submittedName>
</protein>
<evidence type="ECO:0000313" key="1">
    <source>
        <dbReference type="EMBL" id="KAJ3092409.1"/>
    </source>
</evidence>
<accession>A0AAD5SVK6</accession>
<name>A0AAD5SVK6_9FUNG</name>
<dbReference type="Gene3D" id="3.40.50.10140">
    <property type="entry name" value="Toll/interleukin-1 receptor homology (TIR) domain"/>
    <property type="match status" value="1"/>
</dbReference>
<dbReference type="EMBL" id="JADGJH010003245">
    <property type="protein sequence ID" value="KAJ3092409.1"/>
    <property type="molecule type" value="Genomic_DNA"/>
</dbReference>
<comment type="caution">
    <text evidence="1">The sequence shown here is derived from an EMBL/GenBank/DDBJ whole genome shotgun (WGS) entry which is preliminary data.</text>
</comment>
<sequence length="206" mass="23055">MVLLPSQLLHAATPKPCKQHGVLQHDLFTSYRVKIDGEFVAKLVPYIENIATRCFSRRVCVFLDTLCLKDGVNWKQGFFDGVHGSYVMLCVLSEESMALMIENVKNGIEDNVLLEIETGLSLACAKLLPILIDREGKKFTKITGHGSLFSPATYPDLPHIKTKINFRETMTALFMNQAIHIVPDLAKIHDVVYDIVDLIAPLSRTS</sequence>